<organism evidence="4 5">
    <name type="scientific">Elasticomyces elasticus</name>
    <dbReference type="NCBI Taxonomy" id="574655"/>
    <lineage>
        <taxon>Eukaryota</taxon>
        <taxon>Fungi</taxon>
        <taxon>Dikarya</taxon>
        <taxon>Ascomycota</taxon>
        <taxon>Pezizomycotina</taxon>
        <taxon>Dothideomycetes</taxon>
        <taxon>Dothideomycetidae</taxon>
        <taxon>Mycosphaerellales</taxon>
        <taxon>Teratosphaeriaceae</taxon>
        <taxon>Elasticomyces</taxon>
    </lineage>
</organism>
<comment type="caution">
    <text evidence="4">The sequence shown here is derived from an EMBL/GenBank/DDBJ whole genome shotgun (WGS) entry which is preliminary data.</text>
</comment>
<keyword evidence="2 3" id="KW-0040">ANK repeat</keyword>
<evidence type="ECO:0000313" key="5">
    <source>
        <dbReference type="Proteomes" id="UP001310594"/>
    </source>
</evidence>
<gene>
    <name evidence="4" type="primary">AVO2</name>
    <name evidence="4" type="ORF">LTR97_002465</name>
</gene>
<dbReference type="SUPFAM" id="SSF48403">
    <property type="entry name" value="Ankyrin repeat"/>
    <property type="match status" value="1"/>
</dbReference>
<dbReference type="Proteomes" id="UP001310594">
    <property type="component" value="Unassembled WGS sequence"/>
</dbReference>
<feature type="repeat" description="ANK" evidence="3">
    <location>
        <begin position="170"/>
        <end position="202"/>
    </location>
</feature>
<name>A0AAN7WH66_9PEZI</name>
<dbReference type="PANTHER" id="PTHR24198">
    <property type="entry name" value="ANKYRIN REPEAT AND PROTEIN KINASE DOMAIN-CONTAINING PROTEIN"/>
    <property type="match status" value="1"/>
</dbReference>
<dbReference type="PROSITE" id="PS50088">
    <property type="entry name" value="ANK_REPEAT"/>
    <property type="match status" value="2"/>
</dbReference>
<evidence type="ECO:0000313" key="4">
    <source>
        <dbReference type="EMBL" id="KAK5705347.1"/>
    </source>
</evidence>
<dbReference type="Gene3D" id="1.25.40.20">
    <property type="entry name" value="Ankyrin repeat-containing domain"/>
    <property type="match status" value="1"/>
</dbReference>
<dbReference type="PANTHER" id="PTHR24198:SF165">
    <property type="entry name" value="ANKYRIN REPEAT-CONTAINING PROTEIN-RELATED"/>
    <property type="match status" value="1"/>
</dbReference>
<feature type="repeat" description="ANK" evidence="3">
    <location>
        <begin position="64"/>
        <end position="88"/>
    </location>
</feature>
<keyword evidence="1" id="KW-0677">Repeat</keyword>
<reference evidence="4" key="1">
    <citation type="submission" date="2023-08" db="EMBL/GenBank/DDBJ databases">
        <title>Black Yeasts Isolated from many extreme environments.</title>
        <authorList>
            <person name="Coleine C."/>
            <person name="Stajich J.E."/>
            <person name="Selbmann L."/>
        </authorList>
    </citation>
    <scope>NUCLEOTIDE SEQUENCE</scope>
    <source>
        <strain evidence="4">CCFEE 5810</strain>
    </source>
</reference>
<dbReference type="InterPro" id="IPR036770">
    <property type="entry name" value="Ankyrin_rpt-contain_sf"/>
</dbReference>
<protein>
    <submittedName>
        <fullName evidence="4">Target of rapamycin complex 2 subunit avo2</fullName>
    </submittedName>
</protein>
<evidence type="ECO:0000256" key="3">
    <source>
        <dbReference type="PROSITE-ProRule" id="PRU00023"/>
    </source>
</evidence>
<evidence type="ECO:0000256" key="2">
    <source>
        <dbReference type="ARBA" id="ARBA00023043"/>
    </source>
</evidence>
<sequence>MLLCHMQLQSAPTLPSTSRHVLDTRQIDASTRLRRAIFLNDLALVKRIVRNNPKLVQNPDFEDKSNTSLHLAASKGFVEIAQYLIAAGHEETEICRNTNHDTPLMLAAQHGKVEVGKMLIQEFPRCIPMVSKTGLDALAMASQHPASNGLIQVLLSNAEYPASPHIKDQDGNTPLHHASASGSLKALRILLSAGANPLAKNNYDWTPLAYSQTVAAEVYFKNLVAEFERRKVEGAKQGEEREKQRAAGVRIVDDNDVSGKPRLSTEDEMIGDALKRHWSPVDRRRPMTPSSAPRHEWGLGLSHSYMLTHSQRAFRSQVQAVSALRGTFRLVNALVSGKLDINTNVVTQAPQPPTMQLPQDPRFEGTSEYDRDEVCKVFLDFYNFLASMPPYEPSDVLVPPEHGWPSVTPKKMSTLKKNHTAVDLLKHLPYLNMDKRNDKDGKFEYTILYDAELLDYRGRIFDEAVQANFQPFYGPGYVPPHGSFPPWIVPFAAFTSRNGEFGLLDTTDGTITRHLNAECSYDPTYAKDDPRSWRDECEDETHPAAAYFEKWRGSFQRSEWLPCWMRNEFTLIFDNQGEKYEQVRDIYTGHGWPGTSRREECGQALRGWDRQAYPKHFKE</sequence>
<proteinExistence type="predicted"/>
<evidence type="ECO:0000256" key="1">
    <source>
        <dbReference type="ARBA" id="ARBA00022737"/>
    </source>
</evidence>
<dbReference type="SMART" id="SM00248">
    <property type="entry name" value="ANK"/>
    <property type="match status" value="3"/>
</dbReference>
<dbReference type="InterPro" id="IPR002110">
    <property type="entry name" value="Ankyrin_rpt"/>
</dbReference>
<dbReference type="Pfam" id="PF12796">
    <property type="entry name" value="Ank_2"/>
    <property type="match status" value="2"/>
</dbReference>
<dbReference type="PROSITE" id="PS50297">
    <property type="entry name" value="ANK_REP_REGION"/>
    <property type="match status" value="2"/>
</dbReference>
<dbReference type="AlphaFoldDB" id="A0AAN7WH66"/>
<dbReference type="EMBL" id="JAVRQU010000003">
    <property type="protein sequence ID" value="KAK5705347.1"/>
    <property type="molecule type" value="Genomic_DNA"/>
</dbReference>
<accession>A0AAN7WH66</accession>